<evidence type="ECO:0000256" key="1">
    <source>
        <dbReference type="SAM" id="SignalP"/>
    </source>
</evidence>
<gene>
    <name evidence="2" type="ORF">CRM22_009071</name>
</gene>
<accession>A0A4S2LFE1</accession>
<evidence type="ECO:0000313" key="2">
    <source>
        <dbReference type="EMBL" id="TGZ59429.1"/>
    </source>
</evidence>
<evidence type="ECO:0008006" key="4">
    <source>
        <dbReference type="Google" id="ProtNLM"/>
    </source>
</evidence>
<dbReference type="EMBL" id="SJOL01008845">
    <property type="protein sequence ID" value="TGZ59429.1"/>
    <property type="molecule type" value="Genomic_DNA"/>
</dbReference>
<keyword evidence="3" id="KW-1185">Reference proteome</keyword>
<dbReference type="OrthoDB" id="10427132at2759"/>
<dbReference type="AlphaFoldDB" id="A0A4S2LFE1"/>
<protein>
    <recommendedName>
        <fullName evidence="4">Ig-like domain-containing protein</fullName>
    </recommendedName>
</protein>
<dbReference type="Proteomes" id="UP000308267">
    <property type="component" value="Unassembled WGS sequence"/>
</dbReference>
<feature type="signal peptide" evidence="1">
    <location>
        <begin position="1"/>
        <end position="19"/>
    </location>
</feature>
<sequence length="168" mass="18058">MKKLLVYILVLHIVQYVSIVHSAAAGDIKGVKFEPPDGTLYVGSSQTIKCSLDAEKPVEKTGTFNLTASGEHTTLINLNNNDARIEPPTGQQYYTNTGQTNVTCNWTETGGANQSYVKTLEINILPATTSTESTGASARPIATICINLLGLLLTVIRPLCSFHGLTFT</sequence>
<proteinExistence type="predicted"/>
<name>A0A4S2LFE1_OPIFE</name>
<keyword evidence="1" id="KW-0732">Signal</keyword>
<feature type="chain" id="PRO_5020458668" description="Ig-like domain-containing protein" evidence="1">
    <location>
        <begin position="20"/>
        <end position="168"/>
    </location>
</feature>
<evidence type="ECO:0000313" key="3">
    <source>
        <dbReference type="Proteomes" id="UP000308267"/>
    </source>
</evidence>
<reference evidence="2 3" key="1">
    <citation type="journal article" date="2019" name="BMC Genomics">
        <title>New insights from Opisthorchis felineus genome: update on genomics of the epidemiologically important liver flukes.</title>
        <authorList>
            <person name="Ershov N.I."/>
            <person name="Mordvinov V.A."/>
            <person name="Prokhortchouk E.B."/>
            <person name="Pakharukova M.Y."/>
            <person name="Gunbin K.V."/>
            <person name="Ustyantsev K."/>
            <person name="Genaev M.A."/>
            <person name="Blinov A.G."/>
            <person name="Mazur A."/>
            <person name="Boulygina E."/>
            <person name="Tsygankova S."/>
            <person name="Khrameeva E."/>
            <person name="Chekanov N."/>
            <person name="Fan G."/>
            <person name="Xiao A."/>
            <person name="Zhang H."/>
            <person name="Xu X."/>
            <person name="Yang H."/>
            <person name="Solovyev V."/>
            <person name="Lee S.M."/>
            <person name="Liu X."/>
            <person name="Afonnikov D.A."/>
            <person name="Skryabin K.G."/>
        </authorList>
    </citation>
    <scope>NUCLEOTIDE SEQUENCE [LARGE SCALE GENOMIC DNA]</scope>
    <source>
        <strain evidence="2">AK-0245</strain>
        <tissue evidence="2">Whole organism</tissue>
    </source>
</reference>
<comment type="caution">
    <text evidence="2">The sequence shown here is derived from an EMBL/GenBank/DDBJ whole genome shotgun (WGS) entry which is preliminary data.</text>
</comment>
<organism evidence="2 3">
    <name type="scientific">Opisthorchis felineus</name>
    <dbReference type="NCBI Taxonomy" id="147828"/>
    <lineage>
        <taxon>Eukaryota</taxon>
        <taxon>Metazoa</taxon>
        <taxon>Spiralia</taxon>
        <taxon>Lophotrochozoa</taxon>
        <taxon>Platyhelminthes</taxon>
        <taxon>Trematoda</taxon>
        <taxon>Digenea</taxon>
        <taxon>Opisthorchiida</taxon>
        <taxon>Opisthorchiata</taxon>
        <taxon>Opisthorchiidae</taxon>
        <taxon>Opisthorchis</taxon>
    </lineage>
</organism>